<reference evidence="4" key="1">
    <citation type="submission" date="2016-10" db="EMBL/GenBank/DDBJ databases">
        <authorList>
            <person name="Varghese N."/>
            <person name="Submissions S."/>
        </authorList>
    </citation>
    <scope>NUCLEOTIDE SEQUENCE [LARGE SCALE GENOMIC DNA]</scope>
    <source>
        <strain evidence="4">DSM 17934</strain>
    </source>
</reference>
<organism evidence="3 4">
    <name type="scientific">Flavobacterium terrigena</name>
    <dbReference type="NCBI Taxonomy" id="402734"/>
    <lineage>
        <taxon>Bacteria</taxon>
        <taxon>Pseudomonadati</taxon>
        <taxon>Bacteroidota</taxon>
        <taxon>Flavobacteriia</taxon>
        <taxon>Flavobacteriales</taxon>
        <taxon>Flavobacteriaceae</taxon>
        <taxon>Flavobacterium</taxon>
    </lineage>
</organism>
<dbReference type="GO" id="GO:0008897">
    <property type="term" value="F:holo-[acyl-carrier-protein] synthase activity"/>
    <property type="evidence" value="ECO:0007669"/>
    <property type="project" value="InterPro"/>
</dbReference>
<dbReference type="RefSeq" id="WP_091310287.1">
    <property type="nucleotide sequence ID" value="NZ_CBCSJU010000002.1"/>
</dbReference>
<evidence type="ECO:0000313" key="3">
    <source>
        <dbReference type="EMBL" id="SEI67848.1"/>
    </source>
</evidence>
<keyword evidence="4" id="KW-1185">Reference proteome</keyword>
<dbReference type="EMBL" id="FNYA01000002">
    <property type="protein sequence ID" value="SEI67848.1"/>
    <property type="molecule type" value="Genomic_DNA"/>
</dbReference>
<dbReference type="OrthoDB" id="1190494at2"/>
<gene>
    <name evidence="3" type="ORF">SAMN05660918_1385</name>
</gene>
<dbReference type="SUPFAM" id="SSF56214">
    <property type="entry name" value="4'-phosphopantetheinyl transferase"/>
    <property type="match status" value="2"/>
</dbReference>
<accession>A0A1H6SIR6</accession>
<feature type="domain" description="4'-phosphopantetheinyl transferase" evidence="2">
    <location>
        <begin position="132"/>
        <end position="222"/>
    </location>
</feature>
<dbReference type="AlphaFoldDB" id="A0A1H6SIR6"/>
<sequence length="239" mass="27823">MPFYKEINIKSNTIAYFWKISEDLDWFFENAQLNEKSISRLETMSSIEHKKGFLAVRMLLQHVGFTDFDLFYDEFGKPHLKMEDGRWKVEENETSNSQLQNPSSQLPASDSIHISISHSHEFSCICISNQCIGIDLEKRKEKTLKIAPRFMNISHLENLSESDKIAKSTVVWGVKESVFKVKNEKGISFPNHISESPFQLEDKKGKAQLHFNNITEEFQFEFDFVDDYVFVCVLNCSEK</sequence>
<proteinExistence type="predicted"/>
<dbReference type="InterPro" id="IPR008278">
    <property type="entry name" value="4-PPantetheinyl_Trfase_dom"/>
</dbReference>
<keyword evidence="1 3" id="KW-0808">Transferase</keyword>
<dbReference type="Gene3D" id="3.90.470.20">
    <property type="entry name" value="4'-phosphopantetheinyl transferase domain"/>
    <property type="match status" value="1"/>
</dbReference>
<dbReference type="STRING" id="402734.SAMN05660918_1385"/>
<dbReference type="GO" id="GO:0000287">
    <property type="term" value="F:magnesium ion binding"/>
    <property type="evidence" value="ECO:0007669"/>
    <property type="project" value="InterPro"/>
</dbReference>
<evidence type="ECO:0000313" key="4">
    <source>
        <dbReference type="Proteomes" id="UP000199702"/>
    </source>
</evidence>
<evidence type="ECO:0000256" key="1">
    <source>
        <dbReference type="ARBA" id="ARBA00022679"/>
    </source>
</evidence>
<protein>
    <submittedName>
        <fullName evidence="3">Phosphopantetheinyl transferase</fullName>
    </submittedName>
</protein>
<dbReference type="InterPro" id="IPR037143">
    <property type="entry name" value="4-PPantetheinyl_Trfase_dom_sf"/>
</dbReference>
<name>A0A1H6SIR6_9FLAO</name>
<dbReference type="Pfam" id="PF01648">
    <property type="entry name" value="ACPS"/>
    <property type="match status" value="1"/>
</dbReference>
<evidence type="ECO:0000259" key="2">
    <source>
        <dbReference type="Pfam" id="PF01648"/>
    </source>
</evidence>
<dbReference type="Proteomes" id="UP000199702">
    <property type="component" value="Unassembled WGS sequence"/>
</dbReference>